<organism evidence="1 2">
    <name type="scientific">Cronartium quercuum f. sp. fusiforme G11</name>
    <dbReference type="NCBI Taxonomy" id="708437"/>
    <lineage>
        <taxon>Eukaryota</taxon>
        <taxon>Fungi</taxon>
        <taxon>Dikarya</taxon>
        <taxon>Basidiomycota</taxon>
        <taxon>Pucciniomycotina</taxon>
        <taxon>Pucciniomycetes</taxon>
        <taxon>Pucciniales</taxon>
        <taxon>Coleosporiaceae</taxon>
        <taxon>Cronartium</taxon>
    </lineage>
</organism>
<evidence type="ECO:0000313" key="2">
    <source>
        <dbReference type="Proteomes" id="UP000886653"/>
    </source>
</evidence>
<name>A0A9P6N5S4_9BASI</name>
<comment type="caution">
    <text evidence="1">The sequence shown here is derived from an EMBL/GenBank/DDBJ whole genome shotgun (WGS) entry which is preliminary data.</text>
</comment>
<keyword evidence="2" id="KW-1185">Reference proteome</keyword>
<gene>
    <name evidence="1" type="ORF">CROQUDRAFT_111734</name>
</gene>
<dbReference type="Proteomes" id="UP000886653">
    <property type="component" value="Unassembled WGS sequence"/>
</dbReference>
<dbReference type="AlphaFoldDB" id="A0A9P6N5S4"/>
<evidence type="ECO:0000313" key="1">
    <source>
        <dbReference type="EMBL" id="KAG0139152.1"/>
    </source>
</evidence>
<protein>
    <submittedName>
        <fullName evidence="1">Uncharacterized protein</fullName>
    </submittedName>
</protein>
<accession>A0A9P6N5S4</accession>
<dbReference type="EMBL" id="MU167751">
    <property type="protein sequence ID" value="KAG0139152.1"/>
    <property type="molecule type" value="Genomic_DNA"/>
</dbReference>
<proteinExistence type="predicted"/>
<sequence length="123" mass="12733">MQVSVVTALMPLVISRKADALYRLRKRLAAQVCPSPESIAVAKLASQCVQATPPLDHFICSGANPTGVCGVLSGGEVNSGSSAILVSSNYSCDGLHQIQASCCGSVYPIPPFLAFHCSAVTPK</sequence>
<reference evidence="1" key="1">
    <citation type="submission" date="2013-11" db="EMBL/GenBank/DDBJ databases">
        <title>Genome sequence of the fusiform rust pathogen reveals effectors for host alternation and coevolution with pine.</title>
        <authorList>
            <consortium name="DOE Joint Genome Institute"/>
            <person name="Smith K."/>
            <person name="Pendleton A."/>
            <person name="Kubisiak T."/>
            <person name="Anderson C."/>
            <person name="Salamov A."/>
            <person name="Aerts A."/>
            <person name="Riley R."/>
            <person name="Clum A."/>
            <person name="Lindquist E."/>
            <person name="Ence D."/>
            <person name="Campbell M."/>
            <person name="Kronenberg Z."/>
            <person name="Feau N."/>
            <person name="Dhillon B."/>
            <person name="Hamelin R."/>
            <person name="Burleigh J."/>
            <person name="Smith J."/>
            <person name="Yandell M."/>
            <person name="Nelson C."/>
            <person name="Grigoriev I."/>
            <person name="Davis J."/>
        </authorList>
    </citation>
    <scope>NUCLEOTIDE SEQUENCE</scope>
    <source>
        <strain evidence="1">G11</strain>
    </source>
</reference>